<name>A0A1R3T4Y7_STRSL</name>
<reference evidence="1" key="2">
    <citation type="submission" date="2017-02" db="EMBL/GenBank/DDBJ databases">
        <title>Diversity of integrative and conjugative elements of Streptococcus salivarius and their intra- and interspecies transfer.</title>
        <authorList>
            <person name="Dahmane N."/>
            <person name="Libante V."/>
            <person name="Charron-Bourgoin F."/>
            <person name="Guedon E."/>
            <person name="Guedon G."/>
            <person name="Leblond-Bourget N."/>
            <person name="Payot S."/>
        </authorList>
    </citation>
    <scope>NUCLEOTIDE SEQUENCE</scope>
    <source>
        <strain evidence="1">F4-2</strain>
        <strain evidence="2">L60</strain>
    </source>
</reference>
<sequence length="153" mass="17653">MRNWLSSYLSNKYKKNDCETIVVDCHSIYLDSVLEQYDVIQYFPQTVGLKIQIDVLGIVKWKNQAKIFFIEAKKTALTLQNLGQLQIYCKLCNPEEAFLLSSKNLGALEKVIIHLNREDILDFGSGKTIKKINVAKWDISRKTISQESRLPKI</sequence>
<proteinExistence type="predicted"/>
<dbReference type="EMBL" id="LT622833">
    <property type="protein sequence ID" value="SCW20873.1"/>
    <property type="molecule type" value="Genomic_DNA"/>
</dbReference>
<dbReference type="AlphaFoldDB" id="A0A1R3T4Y7"/>
<evidence type="ECO:0000313" key="1">
    <source>
        <dbReference type="EMBL" id="SCW20737.1"/>
    </source>
</evidence>
<accession>A0A1R3T4Y7</accession>
<dbReference type="EMBL" id="LT622829">
    <property type="protein sequence ID" value="SCW20737.1"/>
    <property type="molecule type" value="Genomic_DNA"/>
</dbReference>
<protein>
    <submittedName>
        <fullName evidence="1">Uncharacterized protein</fullName>
    </submittedName>
</protein>
<organism evidence="1">
    <name type="scientific">Streptococcus salivarius</name>
    <dbReference type="NCBI Taxonomy" id="1304"/>
    <lineage>
        <taxon>Bacteria</taxon>
        <taxon>Bacillati</taxon>
        <taxon>Bacillota</taxon>
        <taxon>Bacilli</taxon>
        <taxon>Lactobacillales</taxon>
        <taxon>Streptococcaceae</taxon>
        <taxon>Streptococcus</taxon>
    </lineage>
</organism>
<reference evidence="1" key="1">
    <citation type="submission" date="2016-08" db="EMBL/GenBank/DDBJ databases">
        <authorList>
            <person name="Seilhamer J.J."/>
        </authorList>
    </citation>
    <scope>NUCLEOTIDE SEQUENCE</scope>
    <source>
        <strain evidence="1">F4-2</strain>
        <strain evidence="2">L60</strain>
    </source>
</reference>
<evidence type="ECO:0000313" key="2">
    <source>
        <dbReference type="EMBL" id="SCW20873.1"/>
    </source>
</evidence>